<dbReference type="Gene3D" id="3.40.50.2300">
    <property type="match status" value="2"/>
</dbReference>
<keyword evidence="3" id="KW-0238">DNA-binding</keyword>
<evidence type="ECO:0000256" key="2">
    <source>
        <dbReference type="ARBA" id="ARBA00023015"/>
    </source>
</evidence>
<dbReference type="InterPro" id="IPR010982">
    <property type="entry name" value="Lambda_DNA-bd_dom_sf"/>
</dbReference>
<sequence length="344" mass="38657">MSNMKDVAKLAGVSIATVSNVLSGKKYVSPKLREKVLESIDNLQYRPSKIARSLKIKKSFLVGLMVPDITNPYFAEIARGVENVALEHDYQMFLCNSDGEKAREEETLNSFHSHGVDGVINVAPRMEETVLAELSNGMPMVILDRHLSIENPLIDIIYTNNFKGSAQLARHFLENGHRRFACIAGPKEVPTAVRRLQGFCNELEKFGIGKEEIAIYYASFKYEDGYNTMRLIIEQKPRPTAVFAGNDMMAWGAIEAAKERGLRVPEDIAVAGFDNVLYSSLVVPAMTTVNQLKFEAGQTAMRLLLEKIQKKSRRESVFTRKIELDSNLIVRESTLSRRIPEVNQ</sequence>
<evidence type="ECO:0000313" key="6">
    <source>
        <dbReference type="EMBL" id="SSC13092.1"/>
    </source>
</evidence>
<dbReference type="Pfam" id="PF00356">
    <property type="entry name" value="LacI"/>
    <property type="match status" value="1"/>
</dbReference>
<feature type="domain" description="HTH lacI-type" evidence="5">
    <location>
        <begin position="2"/>
        <end position="56"/>
    </location>
</feature>
<dbReference type="SUPFAM" id="SSF53822">
    <property type="entry name" value="Periplasmic binding protein-like I"/>
    <property type="match status" value="1"/>
</dbReference>
<name>A0A7Z7LGL2_9BACT</name>
<keyword evidence="1" id="KW-0678">Repressor</keyword>
<accession>A0A7Z7LGL2</accession>
<keyword evidence="7" id="KW-1185">Reference proteome</keyword>
<dbReference type="Gene3D" id="1.10.260.40">
    <property type="entry name" value="lambda repressor-like DNA-binding domains"/>
    <property type="match status" value="1"/>
</dbReference>
<reference evidence="6 7" key="1">
    <citation type="submission" date="2017-01" db="EMBL/GenBank/DDBJ databases">
        <authorList>
            <person name="Erauso G."/>
        </authorList>
    </citation>
    <scope>NUCLEOTIDE SEQUENCE [LARGE SCALE GENOMIC DNA]</scope>
    <source>
        <strain evidence="6">MESINF1</strain>
    </source>
</reference>
<dbReference type="InterPro" id="IPR000843">
    <property type="entry name" value="HTH_LacI"/>
</dbReference>
<evidence type="ECO:0000256" key="4">
    <source>
        <dbReference type="ARBA" id="ARBA00023163"/>
    </source>
</evidence>
<proteinExistence type="predicted"/>
<evidence type="ECO:0000259" key="5">
    <source>
        <dbReference type="PROSITE" id="PS50932"/>
    </source>
</evidence>
<evidence type="ECO:0000256" key="1">
    <source>
        <dbReference type="ARBA" id="ARBA00022491"/>
    </source>
</evidence>
<dbReference type="EMBL" id="LS974202">
    <property type="protein sequence ID" value="SSC13092.1"/>
    <property type="molecule type" value="Genomic_DNA"/>
</dbReference>
<dbReference type="AlphaFoldDB" id="A0A7Z7LGL2"/>
<dbReference type="PANTHER" id="PTHR30146:SF148">
    <property type="entry name" value="HTH-TYPE TRANSCRIPTIONAL REPRESSOR PURR-RELATED"/>
    <property type="match status" value="1"/>
</dbReference>
<gene>
    <name evidence="6" type="ORF">MESINF_1648</name>
</gene>
<dbReference type="PROSITE" id="PS00356">
    <property type="entry name" value="HTH_LACI_1"/>
    <property type="match status" value="1"/>
</dbReference>
<dbReference type="PROSITE" id="PS50932">
    <property type="entry name" value="HTH_LACI_2"/>
    <property type="match status" value="1"/>
</dbReference>
<dbReference type="InterPro" id="IPR028082">
    <property type="entry name" value="Peripla_BP_I"/>
</dbReference>
<dbReference type="PANTHER" id="PTHR30146">
    <property type="entry name" value="LACI-RELATED TRANSCRIPTIONAL REPRESSOR"/>
    <property type="match status" value="1"/>
</dbReference>
<dbReference type="Pfam" id="PF13377">
    <property type="entry name" value="Peripla_BP_3"/>
    <property type="match status" value="1"/>
</dbReference>
<dbReference type="Proteomes" id="UP000250796">
    <property type="component" value="Chromosome MESINF"/>
</dbReference>
<keyword evidence="4" id="KW-0804">Transcription</keyword>
<dbReference type="GO" id="GO:0003700">
    <property type="term" value="F:DNA-binding transcription factor activity"/>
    <property type="evidence" value="ECO:0007669"/>
    <property type="project" value="TreeGrafter"/>
</dbReference>
<keyword evidence="2" id="KW-0805">Transcription regulation</keyword>
<dbReference type="KEGG" id="minf:MESINF_1648"/>
<evidence type="ECO:0000256" key="3">
    <source>
        <dbReference type="ARBA" id="ARBA00023125"/>
    </source>
</evidence>
<dbReference type="SMART" id="SM00354">
    <property type="entry name" value="HTH_LACI"/>
    <property type="match status" value="1"/>
</dbReference>
<dbReference type="GO" id="GO:0000976">
    <property type="term" value="F:transcription cis-regulatory region binding"/>
    <property type="evidence" value="ECO:0007669"/>
    <property type="project" value="TreeGrafter"/>
</dbReference>
<evidence type="ECO:0000313" key="7">
    <source>
        <dbReference type="Proteomes" id="UP000250796"/>
    </source>
</evidence>
<dbReference type="InterPro" id="IPR046335">
    <property type="entry name" value="LacI/GalR-like_sensor"/>
</dbReference>
<organism evidence="6 7">
    <name type="scientific">Mesotoga infera</name>
    <dbReference type="NCBI Taxonomy" id="1236046"/>
    <lineage>
        <taxon>Bacteria</taxon>
        <taxon>Thermotogati</taxon>
        <taxon>Thermotogota</taxon>
        <taxon>Thermotogae</taxon>
        <taxon>Kosmotogales</taxon>
        <taxon>Kosmotogaceae</taxon>
        <taxon>Mesotoga</taxon>
    </lineage>
</organism>
<dbReference type="SUPFAM" id="SSF47413">
    <property type="entry name" value="lambda repressor-like DNA-binding domains"/>
    <property type="match status" value="1"/>
</dbReference>
<dbReference type="CDD" id="cd06267">
    <property type="entry name" value="PBP1_LacI_sugar_binding-like"/>
    <property type="match status" value="1"/>
</dbReference>
<dbReference type="CDD" id="cd01392">
    <property type="entry name" value="HTH_LacI"/>
    <property type="match status" value="1"/>
</dbReference>
<protein>
    <submittedName>
        <fullName evidence="6">Transcriptional regulator, LacI family</fullName>
    </submittedName>
</protein>